<keyword evidence="6 9" id="KW-0694">RNA-binding</keyword>
<dbReference type="PANTHER" id="PTHR11933:SF5">
    <property type="entry name" value="MITOCHONDRIAL TRNA-SPECIFIC 2-THIOURIDYLASE 1"/>
    <property type="match status" value="1"/>
</dbReference>
<dbReference type="Gene3D" id="2.40.30.10">
    <property type="entry name" value="Translation factors"/>
    <property type="match status" value="1"/>
</dbReference>
<dbReference type="InterPro" id="IPR004506">
    <property type="entry name" value="MnmA-like"/>
</dbReference>
<accession>A0ABM9NKU1</accession>
<dbReference type="Gene3D" id="2.30.30.280">
    <property type="entry name" value="Adenine nucleotide alpha hydrolases-like domains"/>
    <property type="match status" value="1"/>
</dbReference>
<evidence type="ECO:0000313" key="13">
    <source>
        <dbReference type="Proteomes" id="UP001497493"/>
    </source>
</evidence>
<evidence type="ECO:0000259" key="11">
    <source>
        <dbReference type="Pfam" id="PF20259"/>
    </source>
</evidence>
<dbReference type="InterPro" id="IPR046885">
    <property type="entry name" value="MnmA-like_C"/>
</dbReference>
<keyword evidence="4 9" id="KW-0547">Nucleotide-binding</keyword>
<dbReference type="PANTHER" id="PTHR11933">
    <property type="entry name" value="TRNA 5-METHYLAMINOMETHYL-2-THIOURIDYLATE -METHYLTRANSFERASE"/>
    <property type="match status" value="1"/>
</dbReference>
<evidence type="ECO:0000256" key="6">
    <source>
        <dbReference type="ARBA" id="ARBA00022884"/>
    </source>
</evidence>
<feature type="active site" description="Nucleophile" evidence="9">
    <location>
        <position position="99"/>
    </location>
</feature>
<keyword evidence="13" id="KW-1185">Reference proteome</keyword>
<dbReference type="HAMAP" id="MF_00144">
    <property type="entry name" value="tRNA_thiouridyl_MnmA"/>
    <property type="match status" value="1"/>
</dbReference>
<protein>
    <recommendedName>
        <fullName evidence="9">tRNA-specific 2-thiouridylase MnmA</fullName>
        <ecNumber evidence="9">2.8.1.13</ecNumber>
    </recommendedName>
</protein>
<dbReference type="InterPro" id="IPR046884">
    <property type="entry name" value="MnmA-like_central"/>
</dbReference>
<keyword evidence="9" id="KW-0963">Cytoplasm</keyword>
<keyword evidence="7" id="KW-1015">Disulfide bond</keyword>
<keyword evidence="5 9" id="KW-0067">ATP-binding</keyword>
<evidence type="ECO:0000256" key="2">
    <source>
        <dbReference type="ARBA" id="ARBA00022679"/>
    </source>
</evidence>
<feature type="region of interest" description="Interaction with tRNA" evidence="9">
    <location>
        <begin position="145"/>
        <end position="147"/>
    </location>
</feature>
<evidence type="ECO:0000313" key="12">
    <source>
        <dbReference type="EMBL" id="CAL1241261.1"/>
    </source>
</evidence>
<gene>
    <name evidence="9 12" type="primary">mnmA</name>
    <name evidence="12" type="ORF">MECH1_V1_2485</name>
</gene>
<keyword evidence="1 9" id="KW-0820">tRNA-binding</keyword>
<proteinExistence type="inferred from homology"/>
<evidence type="ECO:0000256" key="8">
    <source>
        <dbReference type="ARBA" id="ARBA00051542"/>
    </source>
</evidence>
<comment type="catalytic activity">
    <reaction evidence="8 9">
        <text>S-sulfanyl-L-cysteinyl-[protein] + uridine(34) in tRNA + AH2 + ATP = 2-thiouridine(34) in tRNA + L-cysteinyl-[protein] + A + AMP + diphosphate + H(+)</text>
        <dbReference type="Rhea" id="RHEA:47032"/>
        <dbReference type="Rhea" id="RHEA-COMP:10131"/>
        <dbReference type="Rhea" id="RHEA-COMP:11726"/>
        <dbReference type="Rhea" id="RHEA-COMP:11727"/>
        <dbReference type="Rhea" id="RHEA-COMP:11728"/>
        <dbReference type="ChEBI" id="CHEBI:13193"/>
        <dbReference type="ChEBI" id="CHEBI:15378"/>
        <dbReference type="ChEBI" id="CHEBI:17499"/>
        <dbReference type="ChEBI" id="CHEBI:29950"/>
        <dbReference type="ChEBI" id="CHEBI:30616"/>
        <dbReference type="ChEBI" id="CHEBI:33019"/>
        <dbReference type="ChEBI" id="CHEBI:61963"/>
        <dbReference type="ChEBI" id="CHEBI:65315"/>
        <dbReference type="ChEBI" id="CHEBI:87170"/>
        <dbReference type="ChEBI" id="CHEBI:456215"/>
        <dbReference type="EC" id="2.8.1.13"/>
    </reaction>
</comment>
<dbReference type="SUPFAM" id="SSF52402">
    <property type="entry name" value="Adenine nucleotide alpha hydrolases-like"/>
    <property type="match status" value="1"/>
</dbReference>
<feature type="region of interest" description="Interaction with tRNA" evidence="9">
    <location>
        <begin position="307"/>
        <end position="308"/>
    </location>
</feature>
<feature type="site" description="Interaction with tRNA" evidence="9">
    <location>
        <position position="340"/>
    </location>
</feature>
<dbReference type="RefSeq" id="WP_348757791.1">
    <property type="nucleotide sequence ID" value="NZ_OZ026884.1"/>
</dbReference>
<evidence type="ECO:0000256" key="3">
    <source>
        <dbReference type="ARBA" id="ARBA00022694"/>
    </source>
</evidence>
<comment type="subcellular location">
    <subcellularLocation>
        <location evidence="9">Cytoplasm</location>
    </subcellularLocation>
</comment>
<organism evidence="12 13">
    <name type="scientific">Candidatus Methylocalor cossyra</name>
    <dbReference type="NCBI Taxonomy" id="3108543"/>
    <lineage>
        <taxon>Bacteria</taxon>
        <taxon>Pseudomonadati</taxon>
        <taxon>Pseudomonadota</taxon>
        <taxon>Gammaproteobacteria</taxon>
        <taxon>Methylococcales</taxon>
        <taxon>Methylococcaceae</taxon>
        <taxon>Candidatus Methylocalor</taxon>
    </lineage>
</organism>
<reference evidence="12 13" key="1">
    <citation type="submission" date="2024-04" db="EMBL/GenBank/DDBJ databases">
        <authorList>
            <person name="Cremers G."/>
        </authorList>
    </citation>
    <scope>NUCLEOTIDE SEQUENCE [LARGE SCALE GENOMIC DNA]</scope>
    <source>
        <strain evidence="12">MeCH1-AG</strain>
    </source>
</reference>
<dbReference type="NCBIfam" id="NF001138">
    <property type="entry name" value="PRK00143.1"/>
    <property type="match status" value="1"/>
</dbReference>
<feature type="region of interest" description="Interaction with target base in tRNA" evidence="9">
    <location>
        <begin position="94"/>
        <end position="96"/>
    </location>
</feature>
<dbReference type="NCBIfam" id="TIGR00420">
    <property type="entry name" value="trmU"/>
    <property type="match status" value="1"/>
</dbReference>
<dbReference type="Proteomes" id="UP001497493">
    <property type="component" value="Chromosome"/>
</dbReference>
<comment type="function">
    <text evidence="9">Catalyzes the 2-thiolation of uridine at the wobble position (U34) of tRNA, leading to the formation of s(2)U34.</text>
</comment>
<dbReference type="InterPro" id="IPR023382">
    <property type="entry name" value="MnmA-like_central_sf"/>
</dbReference>
<name>A0ABM9NKU1_9GAMM</name>
<feature type="site" description="Interaction with tRNA" evidence="9">
    <location>
        <position position="124"/>
    </location>
</feature>
<dbReference type="Gene3D" id="3.40.50.620">
    <property type="entry name" value="HUPs"/>
    <property type="match status" value="1"/>
</dbReference>
<keyword evidence="2 9" id="KW-0808">Transferase</keyword>
<feature type="binding site" evidence="9">
    <location>
        <position position="123"/>
    </location>
    <ligand>
        <name>ATP</name>
        <dbReference type="ChEBI" id="CHEBI:30616"/>
    </ligand>
</feature>
<comment type="similarity">
    <text evidence="9">Belongs to the MnmA/TRMU family.</text>
</comment>
<dbReference type="Pfam" id="PF20259">
    <property type="entry name" value="tRNA_Me_trans_M"/>
    <property type="match status" value="1"/>
</dbReference>
<dbReference type="CDD" id="cd01998">
    <property type="entry name" value="MnmA_TRMU-like"/>
    <property type="match status" value="1"/>
</dbReference>
<dbReference type="EMBL" id="OZ026884">
    <property type="protein sequence ID" value="CAL1241261.1"/>
    <property type="molecule type" value="Genomic_DNA"/>
</dbReference>
<dbReference type="Pfam" id="PF03054">
    <property type="entry name" value="tRNA_Me_trans"/>
    <property type="match status" value="1"/>
</dbReference>
<evidence type="ECO:0000256" key="4">
    <source>
        <dbReference type="ARBA" id="ARBA00022741"/>
    </source>
</evidence>
<evidence type="ECO:0000259" key="10">
    <source>
        <dbReference type="Pfam" id="PF20258"/>
    </source>
</evidence>
<keyword evidence="3 9" id="KW-0819">tRNA processing</keyword>
<evidence type="ECO:0000256" key="9">
    <source>
        <dbReference type="HAMAP-Rule" id="MF_00144"/>
    </source>
</evidence>
<feature type="binding site" evidence="9">
    <location>
        <position position="34"/>
    </location>
    <ligand>
        <name>ATP</name>
        <dbReference type="ChEBI" id="CHEBI:30616"/>
    </ligand>
</feature>
<dbReference type="InterPro" id="IPR014729">
    <property type="entry name" value="Rossmann-like_a/b/a_fold"/>
</dbReference>
<feature type="binding site" evidence="9">
    <location>
        <begin position="8"/>
        <end position="15"/>
    </location>
    <ligand>
        <name>ATP</name>
        <dbReference type="ChEBI" id="CHEBI:30616"/>
    </ligand>
</feature>
<evidence type="ECO:0000256" key="7">
    <source>
        <dbReference type="ARBA" id="ARBA00023157"/>
    </source>
</evidence>
<comment type="caution">
    <text evidence="9">Lacks conserved residue(s) required for the propagation of feature annotation.</text>
</comment>
<dbReference type="GO" id="GO:0103016">
    <property type="term" value="F:tRNA-uridine 2-sulfurtransferase activity"/>
    <property type="evidence" value="ECO:0007669"/>
    <property type="project" value="UniProtKB-EC"/>
</dbReference>
<evidence type="ECO:0000256" key="1">
    <source>
        <dbReference type="ARBA" id="ARBA00022555"/>
    </source>
</evidence>
<feature type="active site" description="Cysteine persulfide intermediate" evidence="9">
    <location>
        <position position="195"/>
    </location>
</feature>
<sequence length="368" mass="40999">MGQTVVVGMSGGVDSSVAALLLLEQGYAVRGLFMKNWDEDDGTEYCTARQDLADAQAVCERLGIPLHTVNFAAEYWERVFEAFLRDYAAGRTPNPDILCNKEIKFKAFLEYARDLGADRIATGHYARVVMRDGRYRLLKGVDRNKDQSYFLYTLGQTPLSLALFPLGGLEKPEVRRIAARAGFGNARKRDSTGICFIGERRFKDFLQRYLPAQPGEIRTAEGTLVGRHEGLMYYTLGQRRGFGVGGVRGTDQAPWYVLHKDLQRNVLIVGQGHDHPALYANALEAGTLDWCDGRPLQRPLRCVAKIRYRQPDQGCRVEPLEQGRCRVVFDRPQRAITPGQAVVFYRGDECLGGGVIEKSIVASGSAVT</sequence>
<feature type="domain" description="tRNA-specific 2-thiouridylase MnmA-like C-terminal" evidence="10">
    <location>
        <begin position="283"/>
        <end position="356"/>
    </location>
</feature>
<dbReference type="EC" id="2.8.1.13" evidence="9"/>
<feature type="domain" description="tRNA-specific 2-thiouridylase MnmA-like central" evidence="11">
    <location>
        <begin position="203"/>
        <end position="271"/>
    </location>
</feature>
<dbReference type="Pfam" id="PF20258">
    <property type="entry name" value="tRNA_Me_trans_C"/>
    <property type="match status" value="1"/>
</dbReference>
<evidence type="ECO:0000256" key="5">
    <source>
        <dbReference type="ARBA" id="ARBA00022840"/>
    </source>
</evidence>